<dbReference type="Proteomes" id="UP000326396">
    <property type="component" value="Linkage Group LG17"/>
</dbReference>
<organism evidence="2 3">
    <name type="scientific">Mikania micrantha</name>
    <name type="common">bitter vine</name>
    <dbReference type="NCBI Taxonomy" id="192012"/>
    <lineage>
        <taxon>Eukaryota</taxon>
        <taxon>Viridiplantae</taxon>
        <taxon>Streptophyta</taxon>
        <taxon>Embryophyta</taxon>
        <taxon>Tracheophyta</taxon>
        <taxon>Spermatophyta</taxon>
        <taxon>Magnoliopsida</taxon>
        <taxon>eudicotyledons</taxon>
        <taxon>Gunneridae</taxon>
        <taxon>Pentapetalae</taxon>
        <taxon>asterids</taxon>
        <taxon>campanulids</taxon>
        <taxon>Asterales</taxon>
        <taxon>Asteraceae</taxon>
        <taxon>Asteroideae</taxon>
        <taxon>Heliantheae alliance</taxon>
        <taxon>Eupatorieae</taxon>
        <taxon>Mikania</taxon>
    </lineage>
</organism>
<evidence type="ECO:0008006" key="4">
    <source>
        <dbReference type="Google" id="ProtNLM"/>
    </source>
</evidence>
<dbReference type="InterPro" id="IPR038765">
    <property type="entry name" value="Papain-like_cys_pep_sf"/>
</dbReference>
<feature type="compositionally biased region" description="Acidic residues" evidence="1">
    <location>
        <begin position="432"/>
        <end position="441"/>
    </location>
</feature>
<evidence type="ECO:0000313" key="2">
    <source>
        <dbReference type="EMBL" id="KAD5317678.1"/>
    </source>
</evidence>
<dbReference type="EMBL" id="SZYD01000009">
    <property type="protein sequence ID" value="KAD5317678.1"/>
    <property type="molecule type" value="Genomic_DNA"/>
</dbReference>
<sequence>MEWCCNSGGRKSDRIASKSLSRFTNTSNSPVEIDSDDDTNQKLDCAVDVIKRRKKRKVVHSSDNNVKRRMLKKENNVDEEEGLDIPVKWFRIVNKCTPKQFCKGLQSLKPKQKEAVKKMGFGKLLSFKVNGIPQKIGHYIVDRLDVTSMEILGREGPIKVNEEAVFGLLGVPKGIIDLKNVNPTKNLCKKIQEWRNLYTNDYISPSELVKRFTEAGDDDSLNFKLDFLMLFLSTIVECHAHGKCKLDVLNYLADDTDISNVNWCSYIIDCIEKCKSGWLPNTKSPFKGPVALLTLLYVDNVQCTGMNVDHTKAPIEFWNMEKLKQREALEFERAIVKQIQKEPKNHMVRLMAEKYERIFNEKPFVVQLKEKEVINKNEESFNVKKNEATSSIKKCAVLSDDTLGSGLRDDIDDRIMDVCLKINRRRQKWIESDDDEDDVDLETGKKNNEDTDDNNNHVVDLGCPSFSLGFTQEQHERKGHEQSGKGLSENMKAGVVSENVTIADRKFVGKTKKDILLEINSANVPKQGRLKDIENEVVQDSCMKAVMLKDEIPTFSLGLTQEETNKFTGQREIGDDKTMTFVADKMNAADGKMMGRSKSEIVAEKFGASGAMNEGINAPRPKVGRWTKADILAEKRKAMAKIEAKKGDSENKIKVEPKQGLMNQNVSEKEASKTIEQTVVVKSKRLKGVSRECKSAYLLREVEITNRCNKEENSVWDYIVKLSDEKQPAKGSKKVVLGSEEANSDCNEIIYGELIDCWATVLNAEEKLRSPDSPYRLFCGHRVFLKWMFIAPKTDESVRLVALTKMMFDAVGRVESMRALKSYDIVIIPLLENDHFYVMAFDLKNPEKFQHPRADKISMQKVTRVDLQWATIGNITDCGIFVMRHMEMFMGSHCRNFDCGFKTSEKQVRSQIQTLRKKYACRILLSDINVQKQKLLAKVGL</sequence>
<dbReference type="PANTHER" id="PTHR34835:SF90">
    <property type="entry name" value="AMINOTRANSFERASE-LIKE PLANT MOBILE DOMAIN-CONTAINING PROTEIN"/>
    <property type="match status" value="1"/>
</dbReference>
<keyword evidence="3" id="KW-1185">Reference proteome</keyword>
<gene>
    <name evidence="2" type="ORF">E3N88_17624</name>
</gene>
<dbReference type="AlphaFoldDB" id="A0A5N6NV46"/>
<evidence type="ECO:0000313" key="3">
    <source>
        <dbReference type="Proteomes" id="UP000326396"/>
    </source>
</evidence>
<dbReference type="SUPFAM" id="SSF54001">
    <property type="entry name" value="Cysteine proteinases"/>
    <property type="match status" value="1"/>
</dbReference>
<evidence type="ECO:0000256" key="1">
    <source>
        <dbReference type="SAM" id="MobiDB-lite"/>
    </source>
</evidence>
<accession>A0A5N6NV46</accession>
<protein>
    <recommendedName>
        <fullName evidence="4">Ubiquitin-like protease family profile domain-containing protein</fullName>
    </recommendedName>
</protein>
<feature type="region of interest" description="Disordered" evidence="1">
    <location>
        <begin position="432"/>
        <end position="457"/>
    </location>
</feature>
<dbReference type="Gene3D" id="3.40.395.10">
    <property type="entry name" value="Adenoviral Proteinase, Chain A"/>
    <property type="match status" value="1"/>
</dbReference>
<dbReference type="OrthoDB" id="1749738at2759"/>
<proteinExistence type="predicted"/>
<reference evidence="2 3" key="1">
    <citation type="submission" date="2019-05" db="EMBL/GenBank/DDBJ databases">
        <title>Mikania micrantha, genome provides insights into the molecular mechanism of rapid growth.</title>
        <authorList>
            <person name="Liu B."/>
        </authorList>
    </citation>
    <scope>NUCLEOTIDE SEQUENCE [LARGE SCALE GENOMIC DNA]</scope>
    <source>
        <strain evidence="2">NLD-2019</strain>
        <tissue evidence="2">Leaf</tissue>
    </source>
</reference>
<dbReference type="PANTHER" id="PTHR34835">
    <property type="entry name" value="OS07G0283600 PROTEIN-RELATED"/>
    <property type="match status" value="1"/>
</dbReference>
<comment type="caution">
    <text evidence="2">The sequence shown here is derived from an EMBL/GenBank/DDBJ whole genome shotgun (WGS) entry which is preliminary data.</text>
</comment>
<name>A0A5N6NV46_9ASTR</name>